<keyword evidence="1" id="KW-1133">Transmembrane helix</keyword>
<sequence length="88" mass="9371">MHSLAVLVAIIFLTMLLAGPIAVALTFIRIQKPVLKVIRRIAVCLLSAVGIFLGVVLLLEGVATGAKLFSLAAIAVAAYALKREFLRK</sequence>
<organism evidence="2">
    <name type="scientific">freshwater metagenome</name>
    <dbReference type="NCBI Taxonomy" id="449393"/>
    <lineage>
        <taxon>unclassified sequences</taxon>
        <taxon>metagenomes</taxon>
        <taxon>ecological metagenomes</taxon>
    </lineage>
</organism>
<dbReference type="AlphaFoldDB" id="A0A6J6ZXK8"/>
<evidence type="ECO:0000256" key="1">
    <source>
        <dbReference type="SAM" id="Phobius"/>
    </source>
</evidence>
<gene>
    <name evidence="2" type="ORF">UFOPK3124_01272</name>
</gene>
<feature type="transmembrane region" description="Helical" evidence="1">
    <location>
        <begin position="65"/>
        <end position="81"/>
    </location>
</feature>
<protein>
    <submittedName>
        <fullName evidence="2">Unannotated protein</fullName>
    </submittedName>
</protein>
<dbReference type="EMBL" id="CAFAAY010000158">
    <property type="protein sequence ID" value="CAB4825221.1"/>
    <property type="molecule type" value="Genomic_DNA"/>
</dbReference>
<feature type="transmembrane region" description="Helical" evidence="1">
    <location>
        <begin position="6"/>
        <end position="28"/>
    </location>
</feature>
<evidence type="ECO:0000313" key="2">
    <source>
        <dbReference type="EMBL" id="CAB4825221.1"/>
    </source>
</evidence>
<feature type="transmembrane region" description="Helical" evidence="1">
    <location>
        <begin position="40"/>
        <end position="59"/>
    </location>
</feature>
<accession>A0A6J6ZXK8</accession>
<name>A0A6J6ZXK8_9ZZZZ</name>
<keyword evidence="1" id="KW-0472">Membrane</keyword>
<reference evidence="2" key="1">
    <citation type="submission" date="2020-05" db="EMBL/GenBank/DDBJ databases">
        <authorList>
            <person name="Chiriac C."/>
            <person name="Salcher M."/>
            <person name="Ghai R."/>
            <person name="Kavagutti S V."/>
        </authorList>
    </citation>
    <scope>NUCLEOTIDE SEQUENCE</scope>
</reference>
<keyword evidence="1" id="KW-0812">Transmembrane</keyword>
<proteinExistence type="predicted"/>